<dbReference type="PRINTS" id="PR00237">
    <property type="entry name" value="GPCRRHODOPSN"/>
</dbReference>
<feature type="transmembrane region" description="Helical" evidence="9">
    <location>
        <begin position="61"/>
        <end position="87"/>
    </location>
</feature>
<dbReference type="GO" id="GO:0008188">
    <property type="term" value="F:neuropeptide receptor activity"/>
    <property type="evidence" value="ECO:0007669"/>
    <property type="project" value="TreeGrafter"/>
</dbReference>
<evidence type="ECO:0000313" key="11">
    <source>
        <dbReference type="EMBL" id="KAK9736541.1"/>
    </source>
</evidence>
<evidence type="ECO:0000256" key="5">
    <source>
        <dbReference type="ARBA" id="ARBA00023040"/>
    </source>
</evidence>
<evidence type="ECO:0000256" key="3">
    <source>
        <dbReference type="ARBA" id="ARBA00022692"/>
    </source>
</evidence>
<reference evidence="11 12" key="1">
    <citation type="journal article" date="2024" name="BMC Genomics">
        <title>De novo assembly and annotation of Popillia japonica's genome with initial clues to its potential as an invasive pest.</title>
        <authorList>
            <person name="Cucini C."/>
            <person name="Boschi S."/>
            <person name="Funari R."/>
            <person name="Cardaioli E."/>
            <person name="Iannotti N."/>
            <person name="Marturano G."/>
            <person name="Paoli F."/>
            <person name="Bruttini M."/>
            <person name="Carapelli A."/>
            <person name="Frati F."/>
            <person name="Nardi F."/>
        </authorList>
    </citation>
    <scope>NUCLEOTIDE SEQUENCE [LARGE SCALE GENOMIC DNA]</scope>
    <source>
        <strain evidence="11">DMR45628</strain>
    </source>
</reference>
<sequence>MDNSERYIAICHPLLLYNTADLSKTVKIIVGLWITAFCLAVPKGILYALKYFKYTVKSMFLPFGIYFMVIGIVPLLCSLCCYILIILELKKENIFIRSNRTVNHKKIIKMLVAVVISQFCCWIPLQLVRLYLEYVFIAGSADYAIITGSWSLDNVAVIVSSLFYFLSTTINPILYNVMSRKFKRAFKDTFLTIKIC</sequence>
<evidence type="ECO:0000256" key="1">
    <source>
        <dbReference type="ARBA" id="ARBA00004141"/>
    </source>
</evidence>
<evidence type="ECO:0000256" key="2">
    <source>
        <dbReference type="ARBA" id="ARBA00010663"/>
    </source>
</evidence>
<keyword evidence="6 9" id="KW-0472">Membrane</keyword>
<proteinExistence type="inferred from homology"/>
<protein>
    <submittedName>
        <fullName evidence="11">7 transmembrane receptor (Rhodopsin family)</fullName>
    </submittedName>
</protein>
<name>A0AAW1LKC7_POPJA</name>
<evidence type="ECO:0000256" key="4">
    <source>
        <dbReference type="ARBA" id="ARBA00022989"/>
    </source>
</evidence>
<evidence type="ECO:0000313" key="12">
    <source>
        <dbReference type="Proteomes" id="UP001458880"/>
    </source>
</evidence>
<organism evidence="11 12">
    <name type="scientific">Popillia japonica</name>
    <name type="common">Japanese beetle</name>
    <dbReference type="NCBI Taxonomy" id="7064"/>
    <lineage>
        <taxon>Eukaryota</taxon>
        <taxon>Metazoa</taxon>
        <taxon>Ecdysozoa</taxon>
        <taxon>Arthropoda</taxon>
        <taxon>Hexapoda</taxon>
        <taxon>Insecta</taxon>
        <taxon>Pterygota</taxon>
        <taxon>Neoptera</taxon>
        <taxon>Endopterygota</taxon>
        <taxon>Coleoptera</taxon>
        <taxon>Polyphaga</taxon>
        <taxon>Scarabaeiformia</taxon>
        <taxon>Scarabaeidae</taxon>
        <taxon>Rutelinae</taxon>
        <taxon>Popillia</taxon>
    </lineage>
</organism>
<dbReference type="SUPFAM" id="SSF81321">
    <property type="entry name" value="Family A G protein-coupled receptor-like"/>
    <property type="match status" value="1"/>
</dbReference>
<dbReference type="InterPro" id="IPR017452">
    <property type="entry name" value="GPCR_Rhodpsn_7TM"/>
</dbReference>
<dbReference type="AlphaFoldDB" id="A0AAW1LKC7"/>
<evidence type="ECO:0000256" key="7">
    <source>
        <dbReference type="ARBA" id="ARBA00023170"/>
    </source>
</evidence>
<feature type="transmembrane region" description="Helical" evidence="9">
    <location>
        <begin position="155"/>
        <end position="177"/>
    </location>
</feature>
<feature type="transmembrane region" description="Helical" evidence="9">
    <location>
        <begin position="107"/>
        <end position="125"/>
    </location>
</feature>
<dbReference type="Proteomes" id="UP001458880">
    <property type="component" value="Unassembled WGS sequence"/>
</dbReference>
<dbReference type="PROSITE" id="PS50262">
    <property type="entry name" value="G_PROTEIN_RECEP_F1_2"/>
    <property type="match status" value="1"/>
</dbReference>
<dbReference type="InterPro" id="IPR000276">
    <property type="entry name" value="GPCR_Rhodpsn"/>
</dbReference>
<keyword evidence="12" id="KW-1185">Reference proteome</keyword>
<accession>A0AAW1LKC7</accession>
<dbReference type="GO" id="GO:0005886">
    <property type="term" value="C:plasma membrane"/>
    <property type="evidence" value="ECO:0007669"/>
    <property type="project" value="TreeGrafter"/>
</dbReference>
<dbReference type="PANTHER" id="PTHR24243:SF208">
    <property type="entry name" value="PYROKININ-1 RECEPTOR"/>
    <property type="match status" value="1"/>
</dbReference>
<keyword evidence="8" id="KW-0807">Transducer</keyword>
<feature type="domain" description="G-protein coupled receptors family 1 profile" evidence="10">
    <location>
        <begin position="1"/>
        <end position="175"/>
    </location>
</feature>
<dbReference type="EMBL" id="JASPKY010000112">
    <property type="protein sequence ID" value="KAK9736541.1"/>
    <property type="molecule type" value="Genomic_DNA"/>
</dbReference>
<feature type="transmembrane region" description="Helical" evidence="9">
    <location>
        <begin position="28"/>
        <end position="49"/>
    </location>
</feature>
<dbReference type="Gene3D" id="1.20.1070.10">
    <property type="entry name" value="Rhodopsin 7-helix transmembrane proteins"/>
    <property type="match status" value="1"/>
</dbReference>
<comment type="caution">
    <text evidence="11">The sequence shown here is derived from an EMBL/GenBank/DDBJ whole genome shotgun (WGS) entry which is preliminary data.</text>
</comment>
<evidence type="ECO:0000256" key="8">
    <source>
        <dbReference type="ARBA" id="ARBA00023224"/>
    </source>
</evidence>
<comment type="similarity">
    <text evidence="2">Belongs to the G-protein coupled receptor 1 family.</text>
</comment>
<keyword evidence="5" id="KW-0297">G-protein coupled receptor</keyword>
<keyword evidence="3 9" id="KW-0812">Transmembrane</keyword>
<dbReference type="PANTHER" id="PTHR24243">
    <property type="entry name" value="G-PROTEIN COUPLED RECEPTOR"/>
    <property type="match status" value="1"/>
</dbReference>
<gene>
    <name evidence="11" type="ORF">QE152_g12386</name>
</gene>
<dbReference type="Pfam" id="PF00001">
    <property type="entry name" value="7tm_1"/>
    <property type="match status" value="1"/>
</dbReference>
<evidence type="ECO:0000259" key="10">
    <source>
        <dbReference type="PROSITE" id="PS50262"/>
    </source>
</evidence>
<evidence type="ECO:0000256" key="9">
    <source>
        <dbReference type="SAM" id="Phobius"/>
    </source>
</evidence>
<keyword evidence="7 11" id="KW-0675">Receptor</keyword>
<comment type="subcellular location">
    <subcellularLocation>
        <location evidence="1">Membrane</location>
        <topology evidence="1">Multi-pass membrane protein</topology>
    </subcellularLocation>
</comment>
<evidence type="ECO:0000256" key="6">
    <source>
        <dbReference type="ARBA" id="ARBA00023136"/>
    </source>
</evidence>
<keyword evidence="4 9" id="KW-1133">Transmembrane helix</keyword>